<reference evidence="9 10" key="1">
    <citation type="submission" date="2019-04" db="EMBL/GenBank/DDBJ databases">
        <title>Phreatobacter aquaticus sp. nov.</title>
        <authorList>
            <person name="Choi A."/>
            <person name="Baek K."/>
        </authorList>
    </citation>
    <scope>NUCLEOTIDE SEQUENCE [LARGE SCALE GENOMIC DNA]</scope>
    <source>
        <strain evidence="9 10">NMCR1094</strain>
    </source>
</reference>
<dbReference type="PANTHER" id="PTHR32089:SF112">
    <property type="entry name" value="LYSOZYME-LIKE PROTEIN-RELATED"/>
    <property type="match status" value="1"/>
</dbReference>
<dbReference type="PROSITE" id="PS50192">
    <property type="entry name" value="T_SNARE"/>
    <property type="match status" value="1"/>
</dbReference>
<organism evidence="9 10">
    <name type="scientific">Phreatobacter aquaticus</name>
    <dbReference type="NCBI Taxonomy" id="2570229"/>
    <lineage>
        <taxon>Bacteria</taxon>
        <taxon>Pseudomonadati</taxon>
        <taxon>Pseudomonadota</taxon>
        <taxon>Alphaproteobacteria</taxon>
        <taxon>Hyphomicrobiales</taxon>
        <taxon>Phreatobacteraceae</taxon>
        <taxon>Phreatobacter</taxon>
    </lineage>
</organism>
<evidence type="ECO:0000256" key="3">
    <source>
        <dbReference type="ARBA" id="ARBA00023224"/>
    </source>
</evidence>
<dbReference type="GO" id="GO:0005886">
    <property type="term" value="C:plasma membrane"/>
    <property type="evidence" value="ECO:0007669"/>
    <property type="project" value="UniProtKB-SubCell"/>
</dbReference>
<comment type="subcellular location">
    <subcellularLocation>
        <location evidence="1">Cell inner membrane</location>
        <topology evidence="1">Multi-pass membrane protein</topology>
    </subcellularLocation>
</comment>
<dbReference type="OrthoDB" id="8456673at2"/>
<dbReference type="PROSITE" id="PS50885">
    <property type="entry name" value="HAMP"/>
    <property type="match status" value="1"/>
</dbReference>
<keyword evidence="10" id="KW-1185">Reference proteome</keyword>
<protein>
    <submittedName>
        <fullName evidence="9">Methyl-accepting chemotaxis protein</fullName>
    </submittedName>
</protein>
<dbReference type="EMBL" id="CP039865">
    <property type="protein sequence ID" value="QCK85857.1"/>
    <property type="molecule type" value="Genomic_DNA"/>
</dbReference>
<dbReference type="Proteomes" id="UP000298588">
    <property type="component" value="Chromosome"/>
</dbReference>
<dbReference type="PROSITE" id="PS50111">
    <property type="entry name" value="CHEMOTAXIS_TRANSDUC_2"/>
    <property type="match status" value="1"/>
</dbReference>
<evidence type="ECO:0000256" key="1">
    <source>
        <dbReference type="ARBA" id="ARBA00004429"/>
    </source>
</evidence>
<evidence type="ECO:0000313" key="10">
    <source>
        <dbReference type="Proteomes" id="UP000298588"/>
    </source>
</evidence>
<dbReference type="SUPFAM" id="SSF58104">
    <property type="entry name" value="Methyl-accepting chemotaxis protein (MCP) signaling domain"/>
    <property type="match status" value="1"/>
</dbReference>
<keyword evidence="2" id="KW-0472">Membrane</keyword>
<dbReference type="KEGG" id="paqt:E8L99_08825"/>
<evidence type="ECO:0000259" key="6">
    <source>
        <dbReference type="PROSITE" id="PS50111"/>
    </source>
</evidence>
<dbReference type="InterPro" id="IPR003660">
    <property type="entry name" value="HAMP_dom"/>
</dbReference>
<feature type="domain" description="Methyl-accepting transducer" evidence="6">
    <location>
        <begin position="423"/>
        <end position="663"/>
    </location>
</feature>
<comment type="similarity">
    <text evidence="4">Belongs to the methyl-accepting chemotaxis (MCP) protein family.</text>
</comment>
<name>A0A4D7QKY1_9HYPH</name>
<evidence type="ECO:0000313" key="9">
    <source>
        <dbReference type="EMBL" id="QCK85857.1"/>
    </source>
</evidence>
<evidence type="ECO:0000259" key="8">
    <source>
        <dbReference type="PROSITE" id="PS50885"/>
    </source>
</evidence>
<dbReference type="CDD" id="cd06225">
    <property type="entry name" value="HAMP"/>
    <property type="match status" value="1"/>
</dbReference>
<dbReference type="Gene3D" id="1.10.287.950">
    <property type="entry name" value="Methyl-accepting chemotaxis protein"/>
    <property type="match status" value="1"/>
</dbReference>
<evidence type="ECO:0000256" key="5">
    <source>
        <dbReference type="PROSITE-ProRule" id="PRU00284"/>
    </source>
</evidence>
<dbReference type="SMART" id="SM00304">
    <property type="entry name" value="HAMP"/>
    <property type="match status" value="1"/>
</dbReference>
<feature type="domain" description="T-SNARE coiled-coil homology" evidence="7">
    <location>
        <begin position="593"/>
        <end position="655"/>
    </location>
</feature>
<dbReference type="AlphaFoldDB" id="A0A4D7QKY1"/>
<dbReference type="InterPro" id="IPR004089">
    <property type="entry name" value="MCPsignal_dom"/>
</dbReference>
<dbReference type="RefSeq" id="WP_137099190.1">
    <property type="nucleotide sequence ID" value="NZ_CP039865.1"/>
</dbReference>
<feature type="domain" description="HAMP" evidence="8">
    <location>
        <begin position="347"/>
        <end position="400"/>
    </location>
</feature>
<keyword evidence="2" id="KW-0997">Cell inner membrane</keyword>
<dbReference type="Pfam" id="PF00015">
    <property type="entry name" value="MCPsignal"/>
    <property type="match status" value="1"/>
</dbReference>
<dbReference type="GO" id="GO:0007165">
    <property type="term" value="P:signal transduction"/>
    <property type="evidence" value="ECO:0007669"/>
    <property type="project" value="UniProtKB-KW"/>
</dbReference>
<accession>A0A4D7QKY1</accession>
<evidence type="ECO:0000256" key="4">
    <source>
        <dbReference type="ARBA" id="ARBA00029447"/>
    </source>
</evidence>
<keyword evidence="3 5" id="KW-0807">Transducer</keyword>
<dbReference type="PANTHER" id="PTHR32089">
    <property type="entry name" value="METHYL-ACCEPTING CHEMOTAXIS PROTEIN MCPB"/>
    <property type="match status" value="1"/>
</dbReference>
<dbReference type="InterPro" id="IPR000727">
    <property type="entry name" value="T_SNARE_dom"/>
</dbReference>
<gene>
    <name evidence="9" type="ORF">E8L99_08825</name>
</gene>
<sequence>MFNKISVNALLKAVITALVIAVISQLSFDAWTSWDKLKSANRTATVAEATSHMFTALHNLRVDRSNTNRQLLLDGVFQGVPPTIKPVRDAEMPALKAAVATLRQANLPSLTGAIGSLDSMISRLEALHTETTAAFAQPKAQRRATLAPEFFKATTEAIELLDKVSNDLTRVIKLDDAFVDQLMEIKQQAWVARQAAGDTSVAISNPLAGLPMPADPMVGYTQLTTRLETAWASVESLASMLPMPPRFGEAMVRARAGFISPEFAALRLKTLTALIRKEPAGFTADTWSPMAVEKLGTILGVAEAALSVARERANTLRDSAMQSLTTQLGLLGAALIFAVGMIVLVSRRVTGPLGHLQQGMLRLANGDMTVDAMFTERKDEIGALGSAMQTFKDNMIEAERLRGEQKVLEERSATDRRQAMLKLADEFQAAVGNIVDTVSRASGQLESAAGGLSRTAANTQQLAGVVASASDDASANVQSVASAAEEMASSVGEIGRQVEESSRMANEAVKQAQKTDARINELSVAAGRIGDVVKLITAIAEQTNLLALNATIEAARAGEAGKGFAVVASEVKQLATQTAKATEEIGAQISTMQVATQDSVNAIKEIGTTIDRLAGIATAIAAAVEEQGAATQEISRNVQEAAQGTAEVATNIADVNKGAADTGAASTQVLSSAQALSQESEHLRHEVEKFMATVRAA</sequence>
<dbReference type="Gene3D" id="6.10.340.10">
    <property type="match status" value="1"/>
</dbReference>
<proteinExistence type="inferred from homology"/>
<dbReference type="SMART" id="SM00283">
    <property type="entry name" value="MA"/>
    <property type="match status" value="1"/>
</dbReference>
<dbReference type="Pfam" id="PF00672">
    <property type="entry name" value="HAMP"/>
    <property type="match status" value="1"/>
</dbReference>
<keyword evidence="2" id="KW-1003">Cell membrane</keyword>
<evidence type="ECO:0000259" key="7">
    <source>
        <dbReference type="PROSITE" id="PS50192"/>
    </source>
</evidence>
<evidence type="ECO:0000256" key="2">
    <source>
        <dbReference type="ARBA" id="ARBA00022519"/>
    </source>
</evidence>